<gene>
    <name evidence="1" type="ORF">KX928_05530</name>
</gene>
<sequence length="96" mass="10656">MEQRQHAAQIARFILAGKVVGQHIRAELNNARAWPEDGNDVEFSRNKGIEGSKPFALTHSIMPDIADNRVTSAEGNEVSIWEIHSNLQKHGISGKK</sequence>
<dbReference type="AlphaFoldDB" id="A0A9X1FTA4"/>
<reference evidence="1" key="1">
    <citation type="submission" date="2021-07" db="EMBL/GenBank/DDBJ databases">
        <title>Roseobacter insulae sp. nov., isolated from a tidal flat.</title>
        <authorList>
            <person name="Park S."/>
            <person name="Yoon J.-H."/>
        </authorList>
    </citation>
    <scope>NUCLEOTIDE SEQUENCE</scope>
    <source>
        <strain evidence="1">YSTF-M11</strain>
    </source>
</reference>
<protein>
    <submittedName>
        <fullName evidence="1">Uncharacterized protein</fullName>
    </submittedName>
</protein>
<dbReference type="RefSeq" id="WP_219499779.1">
    <property type="nucleotide sequence ID" value="NZ_JAHXDN010000001.1"/>
</dbReference>
<accession>A0A9X1FTA4</accession>
<dbReference type="EMBL" id="JAHXDN010000001">
    <property type="protein sequence ID" value="MBW4707242.1"/>
    <property type="molecule type" value="Genomic_DNA"/>
</dbReference>
<proteinExistence type="predicted"/>
<evidence type="ECO:0000313" key="2">
    <source>
        <dbReference type="Proteomes" id="UP001138661"/>
    </source>
</evidence>
<evidence type="ECO:0000313" key="1">
    <source>
        <dbReference type="EMBL" id="MBW4707242.1"/>
    </source>
</evidence>
<dbReference type="Proteomes" id="UP001138661">
    <property type="component" value="Unassembled WGS sequence"/>
</dbReference>
<keyword evidence="2" id="KW-1185">Reference proteome</keyword>
<comment type="caution">
    <text evidence="1">The sequence shown here is derived from an EMBL/GenBank/DDBJ whole genome shotgun (WGS) entry which is preliminary data.</text>
</comment>
<name>A0A9X1FTA4_9RHOB</name>
<organism evidence="1 2">
    <name type="scientific">Roseobacter insulae</name>
    <dbReference type="NCBI Taxonomy" id="2859783"/>
    <lineage>
        <taxon>Bacteria</taxon>
        <taxon>Pseudomonadati</taxon>
        <taxon>Pseudomonadota</taxon>
        <taxon>Alphaproteobacteria</taxon>
        <taxon>Rhodobacterales</taxon>
        <taxon>Roseobacteraceae</taxon>
        <taxon>Roseobacter</taxon>
    </lineage>
</organism>